<dbReference type="InterPro" id="IPR009003">
    <property type="entry name" value="Peptidase_S1_PA"/>
</dbReference>
<feature type="domain" description="FHA" evidence="1">
    <location>
        <begin position="26"/>
        <end position="76"/>
    </location>
</feature>
<evidence type="ECO:0000313" key="2">
    <source>
        <dbReference type="EMBL" id="MDM7861124.1"/>
    </source>
</evidence>
<keyword evidence="3" id="KW-1185">Reference proteome</keyword>
<evidence type="ECO:0000259" key="1">
    <source>
        <dbReference type="PROSITE" id="PS50006"/>
    </source>
</evidence>
<proteinExistence type="predicted"/>
<dbReference type="EMBL" id="JAUCBP010000007">
    <property type="protein sequence ID" value="MDM7861124.1"/>
    <property type="molecule type" value="Genomic_DNA"/>
</dbReference>
<dbReference type="Proteomes" id="UP001234343">
    <property type="component" value="Unassembled WGS sequence"/>
</dbReference>
<dbReference type="RefSeq" id="WP_289365500.1">
    <property type="nucleotide sequence ID" value="NZ_JAUCBP010000007.1"/>
</dbReference>
<dbReference type="Pfam" id="PF00498">
    <property type="entry name" value="FHA"/>
    <property type="match status" value="1"/>
</dbReference>
<evidence type="ECO:0000313" key="3">
    <source>
        <dbReference type="Proteomes" id="UP001234343"/>
    </source>
</evidence>
<dbReference type="SMART" id="SM00240">
    <property type="entry name" value="FHA"/>
    <property type="match status" value="1"/>
</dbReference>
<dbReference type="SUPFAM" id="SSF50494">
    <property type="entry name" value="Trypsin-like serine proteases"/>
    <property type="match status" value="1"/>
</dbReference>
<dbReference type="InterPro" id="IPR008984">
    <property type="entry name" value="SMAD_FHA_dom_sf"/>
</dbReference>
<accession>A0ABT7SYN6</accession>
<dbReference type="Gene3D" id="2.40.10.10">
    <property type="entry name" value="Trypsin-like serine proteases"/>
    <property type="match status" value="2"/>
</dbReference>
<gene>
    <name evidence="2" type="ORF">QTP81_10995</name>
</gene>
<dbReference type="PROSITE" id="PS50006">
    <property type="entry name" value="FHA_DOMAIN"/>
    <property type="match status" value="1"/>
</dbReference>
<dbReference type="Gene3D" id="2.60.200.20">
    <property type="match status" value="1"/>
</dbReference>
<dbReference type="Pfam" id="PF13365">
    <property type="entry name" value="Trypsin_2"/>
    <property type="match status" value="1"/>
</dbReference>
<comment type="caution">
    <text evidence="2">The sequence shown here is derived from an EMBL/GenBank/DDBJ whole genome shotgun (WGS) entry which is preliminary data.</text>
</comment>
<sequence length="580" mass="63909">MPIEIIGISGHHEGKRFSFDEHKQSIGFGRSSVNDIVFPADDTSISRQHLSLQLENDRYQVAMQADNPVFINDEEAYPDDELPLGKHRLTVGLKDSPEQFEIVITSQDEGLAVTEPSYKIKQSTAKQHKSLRKTVAVAIAVLAVVGFVGYQLLHETSNLLDKQLQLLAAQSEKANVRAQFEDTVLSQRDSVYLVAIKSGERLIGQGTAWVVGDGVLATNAHVVEGLQEALEDSGGDIEAVVISPQGPDNLQHKIIGMEIHPHWDMFSEHQTNVYRLMDDGSNLDLTPAYDVALLSVDQADALAAPLKIASNADLYDLDSGAAVAFVGYPMEDAIGGGFNYSSPTPQVQFGAVTSVTDYFMVRESDQRNHLIQHSLPAHGGASGSPIFNVNGEVVALFNAGNVVFVEGHRVATGIGVNFAQRADILNEMLNDSVAQVEPQRLEFWGQRLSEYKTPAEIIVSDWRRMLASNGVDTSNIQENKKSLVLSEYLEEYEVYYWEGQINVEPGKQKLVIAEPVNVADIDLVWFDQYEDAVVGDNGSEPFAIGYLDEDTDWQALQNNNLMVYSAEQGVSFNLYVYTVE</sequence>
<name>A0ABT7SYN6_9ALTE</name>
<dbReference type="InterPro" id="IPR000253">
    <property type="entry name" value="FHA_dom"/>
</dbReference>
<reference evidence="2 3" key="1">
    <citation type="submission" date="2023-06" db="EMBL/GenBank/DDBJ databases">
        <title>Alteromonas sp. ASW11-36 isolated from intertidal sand.</title>
        <authorList>
            <person name="Li Y."/>
        </authorList>
    </citation>
    <scope>NUCLEOTIDE SEQUENCE [LARGE SCALE GENOMIC DNA]</scope>
    <source>
        <strain evidence="2 3">ASW11-36</strain>
    </source>
</reference>
<organism evidence="2 3">
    <name type="scientific">Alteromonas arenosi</name>
    <dbReference type="NCBI Taxonomy" id="3055817"/>
    <lineage>
        <taxon>Bacteria</taxon>
        <taxon>Pseudomonadati</taxon>
        <taxon>Pseudomonadota</taxon>
        <taxon>Gammaproteobacteria</taxon>
        <taxon>Alteromonadales</taxon>
        <taxon>Alteromonadaceae</taxon>
        <taxon>Alteromonas/Salinimonas group</taxon>
        <taxon>Alteromonas</taxon>
    </lineage>
</organism>
<protein>
    <submittedName>
        <fullName evidence="2">Trypsin-like peptidase domain-containing protein</fullName>
    </submittedName>
</protein>
<dbReference type="InterPro" id="IPR043504">
    <property type="entry name" value="Peptidase_S1_PA_chymotrypsin"/>
</dbReference>
<dbReference type="SUPFAM" id="SSF49879">
    <property type="entry name" value="SMAD/FHA domain"/>
    <property type="match status" value="1"/>
</dbReference>
<dbReference type="CDD" id="cd00060">
    <property type="entry name" value="FHA"/>
    <property type="match status" value="1"/>
</dbReference>